<comment type="caution">
    <text evidence="1">The sequence shown here is derived from an EMBL/GenBank/DDBJ whole genome shotgun (WGS) entry which is preliminary data.</text>
</comment>
<proteinExistence type="predicted"/>
<accession>A0AAN7NLK0</accession>
<dbReference type="AlphaFoldDB" id="A0AAN7NLK0"/>
<evidence type="ECO:0000313" key="1">
    <source>
        <dbReference type="EMBL" id="KAK4817960.1"/>
    </source>
</evidence>
<dbReference type="Proteomes" id="UP001333110">
    <property type="component" value="Unassembled WGS sequence"/>
</dbReference>
<sequence length="123" mass="14038">MTFQGPFQPKLFYDSMNLFISALNNGTECTLGKFTDDTKLGGVTHSFTAIQRSLPQQTGELDREELHAVQQGEMQQYTTIFANRVREVNFPLYSSLLRPHLECWVQFRAPQFKTDMDVLSGLA</sequence>
<evidence type="ECO:0000313" key="2">
    <source>
        <dbReference type="Proteomes" id="UP001333110"/>
    </source>
</evidence>
<organism evidence="1 2">
    <name type="scientific">Mycteria americana</name>
    <name type="common">Wood stork</name>
    <dbReference type="NCBI Taxonomy" id="33587"/>
    <lineage>
        <taxon>Eukaryota</taxon>
        <taxon>Metazoa</taxon>
        <taxon>Chordata</taxon>
        <taxon>Craniata</taxon>
        <taxon>Vertebrata</taxon>
        <taxon>Euteleostomi</taxon>
        <taxon>Archelosauria</taxon>
        <taxon>Archosauria</taxon>
        <taxon>Dinosauria</taxon>
        <taxon>Saurischia</taxon>
        <taxon>Theropoda</taxon>
        <taxon>Coelurosauria</taxon>
        <taxon>Aves</taxon>
        <taxon>Neognathae</taxon>
        <taxon>Neoaves</taxon>
        <taxon>Aequornithes</taxon>
        <taxon>Ciconiiformes</taxon>
        <taxon>Ciconiidae</taxon>
        <taxon>Mycteria</taxon>
    </lineage>
</organism>
<gene>
    <name evidence="1" type="ORF">QYF61_003480</name>
</gene>
<reference evidence="1 2" key="1">
    <citation type="journal article" date="2023" name="J. Hered.">
        <title>Chromosome-level genome of the wood stork (Mycteria americana) provides insight into avian chromosome evolution.</title>
        <authorList>
            <person name="Flamio R. Jr."/>
            <person name="Ramstad K.M."/>
        </authorList>
    </citation>
    <scope>NUCLEOTIDE SEQUENCE [LARGE SCALE GENOMIC DNA]</scope>
    <source>
        <strain evidence="1">JAX WOST 10</strain>
    </source>
</reference>
<name>A0AAN7NLK0_MYCAM</name>
<protein>
    <submittedName>
        <fullName evidence="1">Uncharacterized protein</fullName>
    </submittedName>
</protein>
<dbReference type="EMBL" id="JAUNZN010000007">
    <property type="protein sequence ID" value="KAK4817960.1"/>
    <property type="molecule type" value="Genomic_DNA"/>
</dbReference>
<keyword evidence="2" id="KW-1185">Reference proteome</keyword>